<comment type="caution">
    <text evidence="2">The sequence shown here is derived from an EMBL/GenBank/DDBJ whole genome shotgun (WGS) entry which is preliminary data.</text>
</comment>
<dbReference type="Gene3D" id="2.60.40.10">
    <property type="entry name" value="Immunoglobulins"/>
    <property type="match status" value="3"/>
</dbReference>
<name>A0A5J4SII1_9ZZZZ</name>
<sequence length="516" mass="54297">MKKHVFFWKSLAGVLPFLFLGMGCSSESEDPEPFLRISGENQTVNLLAEGSSQTIAVETNTSDWTISVNGNWCTATKEGESIVISAGKNDSEDSRSATVTASVGNIKVTITVTQAGTKSTDPYLRISDTDKSIALSADGSSKTIAVDASTSDWTVSASNTWCAVKKEGTNIVISAGKNDGESSRSTTVTASLGDIKVTITVTQAGTKSTDPYLRISDADKSIALSADGSSKTIAVDASTSDWTVSASDSWCTVKKEGTNIVITAGKNDGTSSRSATVTASLGSINVSITVTQAAPSGQIPIVAWTKVDIGPSSGGSYTTNGNEITITGKGKFEGSRQSFTFIYREVTGNFVMTANVISYSTNATLPLSTPSQAQAGLMLTPIKYTTDIKDEIGNDFFHALSGKGANKTTDFSHSHRLEVKDGNRSVVSNENIIVSNDVFSNVYIKLERVDNKYTASYSIDGVNGSYILVREGTFVAGLPEVLCVGLALSSADNSKTATATFGDVRINGELQSFPKP</sequence>
<dbReference type="PROSITE" id="PS51257">
    <property type="entry name" value="PROKAR_LIPOPROTEIN"/>
    <property type="match status" value="1"/>
</dbReference>
<feature type="domain" description="BACON" evidence="1">
    <location>
        <begin position="222"/>
        <end position="294"/>
    </location>
</feature>
<protein>
    <recommendedName>
        <fullName evidence="1">BACON domain-containing protein</fullName>
    </recommendedName>
</protein>
<dbReference type="AlphaFoldDB" id="A0A5J4SII1"/>
<dbReference type="InterPro" id="IPR024361">
    <property type="entry name" value="BACON"/>
</dbReference>
<feature type="domain" description="BACON" evidence="1">
    <location>
        <begin position="132"/>
        <end position="205"/>
    </location>
</feature>
<dbReference type="EMBL" id="SNRY01000187">
    <property type="protein sequence ID" value="KAA6345073.1"/>
    <property type="molecule type" value="Genomic_DNA"/>
</dbReference>
<dbReference type="Pfam" id="PF19190">
    <property type="entry name" value="BACON_2"/>
    <property type="match status" value="3"/>
</dbReference>
<dbReference type="Gene3D" id="2.60.120.200">
    <property type="match status" value="1"/>
</dbReference>
<dbReference type="InterPro" id="IPR013783">
    <property type="entry name" value="Ig-like_fold"/>
</dbReference>
<reference evidence="2" key="1">
    <citation type="submission" date="2019-03" db="EMBL/GenBank/DDBJ databases">
        <title>Single cell metagenomics reveals metabolic interactions within the superorganism composed of flagellate Streblomastix strix and complex community of Bacteroidetes bacteria on its surface.</title>
        <authorList>
            <person name="Treitli S.C."/>
            <person name="Kolisko M."/>
            <person name="Husnik F."/>
            <person name="Keeling P."/>
            <person name="Hampl V."/>
        </authorList>
    </citation>
    <scope>NUCLEOTIDE SEQUENCE</scope>
    <source>
        <strain evidence="2">STM</strain>
    </source>
</reference>
<evidence type="ECO:0000259" key="1">
    <source>
        <dbReference type="Pfam" id="PF19190"/>
    </source>
</evidence>
<evidence type="ECO:0000313" key="2">
    <source>
        <dbReference type="EMBL" id="KAA6345073.1"/>
    </source>
</evidence>
<accession>A0A5J4SII1</accession>
<feature type="domain" description="BACON" evidence="1">
    <location>
        <begin position="38"/>
        <end position="116"/>
    </location>
</feature>
<gene>
    <name evidence="2" type="ORF">EZS27_007339</name>
</gene>
<organism evidence="2">
    <name type="scientific">termite gut metagenome</name>
    <dbReference type="NCBI Taxonomy" id="433724"/>
    <lineage>
        <taxon>unclassified sequences</taxon>
        <taxon>metagenomes</taxon>
        <taxon>organismal metagenomes</taxon>
    </lineage>
</organism>
<dbReference type="CDD" id="cd14948">
    <property type="entry name" value="BACON"/>
    <property type="match status" value="3"/>
</dbReference>
<proteinExistence type="predicted"/>